<feature type="compositionally biased region" description="Low complexity" evidence="1">
    <location>
        <begin position="7"/>
        <end position="26"/>
    </location>
</feature>
<dbReference type="SUPFAM" id="SSF54236">
    <property type="entry name" value="Ubiquitin-like"/>
    <property type="match status" value="2"/>
</dbReference>
<feature type="compositionally biased region" description="Basic and acidic residues" evidence="1">
    <location>
        <begin position="976"/>
        <end position="985"/>
    </location>
</feature>
<feature type="domain" description="Ras-associating" evidence="2">
    <location>
        <begin position="381"/>
        <end position="522"/>
    </location>
</feature>
<dbReference type="GO" id="GO:0045742">
    <property type="term" value="P:positive regulation of epidermal growth factor receptor signaling pathway"/>
    <property type="evidence" value="ECO:0007669"/>
    <property type="project" value="TreeGrafter"/>
</dbReference>
<dbReference type="Gene3D" id="3.10.20.90">
    <property type="entry name" value="Phosphatidylinositol 3-kinase Catalytic Subunit, Chain A, domain 1"/>
    <property type="match status" value="2"/>
</dbReference>
<feature type="compositionally biased region" description="Low complexity" evidence="1">
    <location>
        <begin position="949"/>
        <end position="960"/>
    </location>
</feature>
<protein>
    <submittedName>
        <fullName evidence="4">Uncharacterized protein LOC108673746</fullName>
    </submittedName>
</protein>
<dbReference type="Proteomes" id="UP000694843">
    <property type="component" value="Unplaced"/>
</dbReference>
<feature type="compositionally biased region" description="Pro residues" evidence="1">
    <location>
        <begin position="989"/>
        <end position="999"/>
    </location>
</feature>
<dbReference type="GO" id="GO:0045743">
    <property type="term" value="P:positive regulation of fibroblast growth factor receptor signaling pathway"/>
    <property type="evidence" value="ECO:0007669"/>
    <property type="project" value="TreeGrafter"/>
</dbReference>
<feature type="compositionally biased region" description="Pro residues" evidence="1">
    <location>
        <begin position="865"/>
        <end position="877"/>
    </location>
</feature>
<feature type="region of interest" description="Disordered" evidence="1">
    <location>
        <begin position="772"/>
        <end position="1027"/>
    </location>
</feature>
<feature type="compositionally biased region" description="Polar residues" evidence="1">
    <location>
        <begin position="962"/>
        <end position="975"/>
    </location>
</feature>
<dbReference type="KEGG" id="hazt:108673746"/>
<feature type="compositionally biased region" description="Basic and acidic residues" evidence="1">
    <location>
        <begin position="932"/>
        <end position="942"/>
    </location>
</feature>
<dbReference type="InterPro" id="IPR000159">
    <property type="entry name" value="RA_dom"/>
</dbReference>
<name>A0A8B7NTQ8_HYAAZ</name>
<dbReference type="GeneID" id="108673746"/>
<gene>
    <name evidence="4" type="primary">LOC108673746</name>
</gene>
<evidence type="ECO:0000259" key="2">
    <source>
        <dbReference type="PROSITE" id="PS50200"/>
    </source>
</evidence>
<feature type="compositionally biased region" description="Pro residues" evidence="1">
    <location>
        <begin position="834"/>
        <end position="848"/>
    </location>
</feature>
<feature type="compositionally biased region" description="Basic and acidic residues" evidence="1">
    <location>
        <begin position="118"/>
        <end position="129"/>
    </location>
</feature>
<dbReference type="OrthoDB" id="3908708at2759"/>
<dbReference type="RefSeq" id="XP_018017108.1">
    <property type="nucleotide sequence ID" value="XM_018161619.2"/>
</dbReference>
<dbReference type="PROSITE" id="PS50200">
    <property type="entry name" value="RA"/>
    <property type="match status" value="1"/>
</dbReference>
<keyword evidence="3" id="KW-1185">Reference proteome</keyword>
<dbReference type="SMART" id="SM00314">
    <property type="entry name" value="RA"/>
    <property type="match status" value="1"/>
</dbReference>
<feature type="region of interest" description="Disordered" evidence="1">
    <location>
        <begin position="344"/>
        <end position="379"/>
    </location>
</feature>
<feature type="compositionally biased region" description="Polar residues" evidence="1">
    <location>
        <begin position="131"/>
        <end position="146"/>
    </location>
</feature>
<evidence type="ECO:0000256" key="1">
    <source>
        <dbReference type="SAM" id="MobiDB-lite"/>
    </source>
</evidence>
<feature type="compositionally biased region" description="Polar residues" evidence="1">
    <location>
        <begin position="911"/>
        <end position="921"/>
    </location>
</feature>
<dbReference type="GO" id="GO:0007165">
    <property type="term" value="P:signal transduction"/>
    <property type="evidence" value="ECO:0007669"/>
    <property type="project" value="InterPro"/>
</dbReference>
<dbReference type="PANTHER" id="PTHR21298">
    <property type="entry name" value="GH01721P"/>
    <property type="match status" value="1"/>
</dbReference>
<reference evidence="4" key="1">
    <citation type="submission" date="2025-08" db="UniProtKB">
        <authorList>
            <consortium name="RefSeq"/>
        </authorList>
    </citation>
    <scope>IDENTIFICATION</scope>
    <source>
        <tissue evidence="4">Whole organism</tissue>
    </source>
</reference>
<evidence type="ECO:0000313" key="4">
    <source>
        <dbReference type="RefSeq" id="XP_018017108.1"/>
    </source>
</evidence>
<dbReference type="AlphaFoldDB" id="A0A8B7NTQ8"/>
<feature type="region of interest" description="Disordered" evidence="1">
    <location>
        <begin position="1"/>
        <end position="26"/>
    </location>
</feature>
<feature type="compositionally biased region" description="Acidic residues" evidence="1">
    <location>
        <begin position="1007"/>
        <end position="1016"/>
    </location>
</feature>
<sequence>MLKHASPLRFPSTRSSSTRSSHASSPRFGCFNSQVDLSCCSIDGLSPGAEKLTILEDKLRLQSRISKISDTHLKIWNHSVTDLTSLSIASDTDTNPSGASKNRISVSKISVDSVLNRKNSDNNNQREEQLGTVSMSPQSTQVSTSDKFNERGVDCEGLTPSPKRALLGQSMEAPPTCTGWGIGPVITHGRAIVRRGLSFTLRREPDVNSIRSVKSEGQVPSSSKNMITEPILPSELKKANPKELKPFTQLLSSKEKKEIPAKHSYPSETNLNMAPKLASETSVLPNHADSQYGFHELRRTMDSSDPLRSLLQLPGIHAEVRLPDTAVTSSPTILNPDTMSLTSADSLATSSSGRTSSRSWGSSAAASTSSNSSSNSGSEITSTTIRVFAKCLRSDIEYKTVSVGPRTTCGELVASLLSKYRMKHRDPNLFYLTMEVTVKRLQSQYKSLLVSYRTRAEEVVQLMLNCCGRSDARCFYALHQVCRSPSYSDVRLSPDERPLEVKATWPLDRRDDYVFVLRRNMSDVLSLRKLSDITSAPVEPLHASHQGASAPKPDAPRRSQSLGRQRPRLQSVPIPPPRSRKNISHFQQSLLDSSLLDGAPGEYSALHQETVGLSTAQVVTNDALMRSTSHYYNSQRNAVGESSTQFHRSIMTRNTINYNVHDVHFGRPPDAVNLPNNDATVIDCTFATPVMKQIGSAASRPRRSLSASRLPLDPRLTVAPSIDLYDLPSSQSERQSRSPKTITWIEKTWTTTGCQTILSCTSKPIEREDIYSKSIRDLTPPRERPSRRKHVNFADELQYEVPSPTTEGEKNLSKICPPAIPPPPESDISSESSSPPPPPSVPPPPLTPPMRSHKRVTLNDEVCVDPPPTPGTSPSPSTPEQVRVIKPCIKYPKTQQRSSSAPSSPSLRKVTLSTPLIPNNTEHSKMYATQKLVRENLTEKILAKRNLQRRISPSPSSVISTPDAQVNPEQNLARKSSNEQNKEDELSGAPPPVPPPPAPNNQRPPDEQEGNSEDSAEQERRLRHSSGTCERNCKDCFYI</sequence>
<dbReference type="CDD" id="cd17043">
    <property type="entry name" value="RA"/>
    <property type="match status" value="1"/>
</dbReference>
<organism evidence="3 4">
    <name type="scientific">Hyalella azteca</name>
    <name type="common">Amphipod</name>
    <dbReference type="NCBI Taxonomy" id="294128"/>
    <lineage>
        <taxon>Eukaryota</taxon>
        <taxon>Metazoa</taxon>
        <taxon>Ecdysozoa</taxon>
        <taxon>Arthropoda</taxon>
        <taxon>Crustacea</taxon>
        <taxon>Multicrustacea</taxon>
        <taxon>Malacostraca</taxon>
        <taxon>Eumalacostraca</taxon>
        <taxon>Peracarida</taxon>
        <taxon>Amphipoda</taxon>
        <taxon>Senticaudata</taxon>
        <taxon>Talitrida</taxon>
        <taxon>Talitroidea</taxon>
        <taxon>Hyalellidae</taxon>
        <taxon>Hyalella</taxon>
    </lineage>
</organism>
<feature type="region of interest" description="Disordered" evidence="1">
    <location>
        <begin position="538"/>
        <end position="581"/>
    </location>
</feature>
<accession>A0A8B7NTQ8</accession>
<dbReference type="PANTHER" id="PTHR21298:SF2">
    <property type="entry name" value="GH01721P"/>
    <property type="match status" value="1"/>
</dbReference>
<feature type="region of interest" description="Disordered" evidence="1">
    <location>
        <begin position="115"/>
        <end position="161"/>
    </location>
</feature>
<feature type="compositionally biased region" description="Basic and acidic residues" evidence="1">
    <location>
        <begin position="772"/>
        <end position="784"/>
    </location>
</feature>
<dbReference type="InterPro" id="IPR029071">
    <property type="entry name" value="Ubiquitin-like_domsf"/>
</dbReference>
<evidence type="ECO:0000313" key="3">
    <source>
        <dbReference type="Proteomes" id="UP000694843"/>
    </source>
</evidence>
<proteinExistence type="predicted"/>
<dbReference type="Pfam" id="PF00788">
    <property type="entry name" value="RA"/>
    <property type="match status" value="2"/>
</dbReference>